<dbReference type="InterPro" id="IPR000719">
    <property type="entry name" value="Prot_kinase_dom"/>
</dbReference>
<dbReference type="SUPFAM" id="SSF56112">
    <property type="entry name" value="Protein kinase-like (PK-like)"/>
    <property type="match status" value="1"/>
</dbReference>
<dbReference type="GeneID" id="136074018"/>
<name>A0ABM4B0T8_HYDVU</name>
<reference evidence="2" key="1">
    <citation type="submission" date="2025-05" db="UniProtKB">
        <authorList>
            <consortium name="RefSeq"/>
        </authorList>
    </citation>
    <scope>NUCLEOTIDE SEQUENCE [LARGE SCALE GENOMIC DNA]</scope>
</reference>
<accession>A0ABM4B0T8</accession>
<dbReference type="Gene3D" id="1.10.510.10">
    <property type="entry name" value="Transferase(Phosphotransferase) domain 1"/>
    <property type="match status" value="1"/>
</dbReference>
<protein>
    <submittedName>
        <fullName evidence="3">Serine/threonine-protein kinase Chk2-like</fullName>
    </submittedName>
</protein>
<sequence length="104" mass="11864">MCISNDECVSVMIKIFNENDHYVLNERLDIIKQATLGLKTLHHFGIVLRDFKPSNLFVTGTFNKLCVKLTDFDDLSLIQESIHATLTNKPFLLGMTFVYTAPEI</sequence>
<keyword evidence="2" id="KW-1185">Reference proteome</keyword>
<dbReference type="PROSITE" id="PS50011">
    <property type="entry name" value="PROTEIN_KINASE_DOM"/>
    <property type="match status" value="1"/>
</dbReference>
<evidence type="ECO:0000313" key="3">
    <source>
        <dbReference type="RefSeq" id="XP_065642386.1"/>
    </source>
</evidence>
<dbReference type="Pfam" id="PF00069">
    <property type="entry name" value="Pkinase"/>
    <property type="match status" value="1"/>
</dbReference>
<gene>
    <name evidence="3" type="primary">LOC136074018</name>
</gene>
<feature type="domain" description="Protein kinase" evidence="1">
    <location>
        <begin position="1"/>
        <end position="104"/>
    </location>
</feature>
<organism evidence="2 3">
    <name type="scientific">Hydra vulgaris</name>
    <name type="common">Hydra</name>
    <name type="synonym">Hydra attenuata</name>
    <dbReference type="NCBI Taxonomy" id="6087"/>
    <lineage>
        <taxon>Eukaryota</taxon>
        <taxon>Metazoa</taxon>
        <taxon>Cnidaria</taxon>
        <taxon>Hydrozoa</taxon>
        <taxon>Hydroidolina</taxon>
        <taxon>Anthoathecata</taxon>
        <taxon>Aplanulata</taxon>
        <taxon>Hydridae</taxon>
        <taxon>Hydra</taxon>
    </lineage>
</organism>
<proteinExistence type="predicted"/>
<evidence type="ECO:0000313" key="2">
    <source>
        <dbReference type="Proteomes" id="UP001652625"/>
    </source>
</evidence>
<evidence type="ECO:0000259" key="1">
    <source>
        <dbReference type="PROSITE" id="PS50011"/>
    </source>
</evidence>
<reference evidence="3" key="2">
    <citation type="submission" date="2025-08" db="UniProtKB">
        <authorList>
            <consortium name="RefSeq"/>
        </authorList>
    </citation>
    <scope>IDENTIFICATION</scope>
</reference>
<dbReference type="RefSeq" id="XP_065642386.1">
    <property type="nucleotide sequence ID" value="XM_065786314.1"/>
</dbReference>
<dbReference type="InterPro" id="IPR011009">
    <property type="entry name" value="Kinase-like_dom_sf"/>
</dbReference>
<dbReference type="Proteomes" id="UP001652625">
    <property type="component" value="Chromosome 01"/>
</dbReference>